<dbReference type="InterPro" id="IPR006073">
    <property type="entry name" value="GTP-bd"/>
</dbReference>
<evidence type="ECO:0000313" key="3">
    <source>
        <dbReference type="Proteomes" id="UP000807353"/>
    </source>
</evidence>
<organism evidence="2 3">
    <name type="scientific">Collybia nuda</name>
    <dbReference type="NCBI Taxonomy" id="64659"/>
    <lineage>
        <taxon>Eukaryota</taxon>
        <taxon>Fungi</taxon>
        <taxon>Dikarya</taxon>
        <taxon>Basidiomycota</taxon>
        <taxon>Agaricomycotina</taxon>
        <taxon>Agaricomycetes</taxon>
        <taxon>Agaricomycetidae</taxon>
        <taxon>Agaricales</taxon>
        <taxon>Tricholomatineae</taxon>
        <taxon>Clitocybaceae</taxon>
        <taxon>Collybia</taxon>
    </lineage>
</organism>
<name>A0A9P5XXI7_9AGAR</name>
<evidence type="ECO:0000259" key="1">
    <source>
        <dbReference type="Pfam" id="PF01926"/>
    </source>
</evidence>
<reference evidence="2" key="1">
    <citation type="submission" date="2020-11" db="EMBL/GenBank/DDBJ databases">
        <authorList>
            <consortium name="DOE Joint Genome Institute"/>
            <person name="Ahrendt S."/>
            <person name="Riley R."/>
            <person name="Andreopoulos W."/>
            <person name="Labutti K."/>
            <person name="Pangilinan J."/>
            <person name="Ruiz-Duenas F.J."/>
            <person name="Barrasa J.M."/>
            <person name="Sanchez-Garcia M."/>
            <person name="Camarero S."/>
            <person name="Miyauchi S."/>
            <person name="Serrano A."/>
            <person name="Linde D."/>
            <person name="Babiker R."/>
            <person name="Drula E."/>
            <person name="Ayuso-Fernandez I."/>
            <person name="Pacheco R."/>
            <person name="Padilla G."/>
            <person name="Ferreira P."/>
            <person name="Barriuso J."/>
            <person name="Kellner H."/>
            <person name="Castanera R."/>
            <person name="Alfaro M."/>
            <person name="Ramirez L."/>
            <person name="Pisabarro A.G."/>
            <person name="Kuo A."/>
            <person name="Tritt A."/>
            <person name="Lipzen A."/>
            <person name="He G."/>
            <person name="Yan M."/>
            <person name="Ng V."/>
            <person name="Cullen D."/>
            <person name="Martin F."/>
            <person name="Rosso M.-N."/>
            <person name="Henrissat B."/>
            <person name="Hibbett D."/>
            <person name="Martinez A.T."/>
            <person name="Grigoriev I.V."/>
        </authorList>
    </citation>
    <scope>NUCLEOTIDE SEQUENCE</scope>
    <source>
        <strain evidence="2">CBS 247.69</strain>
    </source>
</reference>
<comment type="caution">
    <text evidence="2">The sequence shown here is derived from an EMBL/GenBank/DDBJ whole genome shotgun (WGS) entry which is preliminary data.</text>
</comment>
<dbReference type="GO" id="GO:0005525">
    <property type="term" value="F:GTP binding"/>
    <property type="evidence" value="ECO:0007669"/>
    <property type="project" value="InterPro"/>
</dbReference>
<feature type="domain" description="G" evidence="1">
    <location>
        <begin position="37"/>
        <end position="175"/>
    </location>
</feature>
<dbReference type="Pfam" id="PF01926">
    <property type="entry name" value="MMR_HSR1"/>
    <property type="match status" value="1"/>
</dbReference>
<dbReference type="Gene3D" id="3.40.50.300">
    <property type="entry name" value="P-loop containing nucleotide triphosphate hydrolases"/>
    <property type="match status" value="1"/>
</dbReference>
<sequence>MFSINQANVNLTPNFDTESQEEQIRRMKLARKAGRFRILIIGRANAGKTTILKKICNTTDEPEIYNSKGEKIDRSSIEPTAERGIHDINNEMVFQNSPGFIFHDSRGFEAGGSDELQKVKRFISERSKERKLVNQVHVIWYCIPLDDSRPFQHAENQFFSEVGTGKVPIVVVFTKCEALEYEAVNVLEEQGHNFNDAAKGSVDYAKEHLQTAHLKLQSYKYQPKGYVYLQEMEKPNTNCKMLVKCTANVLTGSTLQAIFVSTQQASLEISIKYAIE</sequence>
<dbReference type="InterPro" id="IPR027417">
    <property type="entry name" value="P-loop_NTPase"/>
</dbReference>
<dbReference type="CDD" id="cd00882">
    <property type="entry name" value="Ras_like_GTPase"/>
    <property type="match status" value="1"/>
</dbReference>
<dbReference type="SUPFAM" id="SSF52540">
    <property type="entry name" value="P-loop containing nucleoside triphosphate hydrolases"/>
    <property type="match status" value="1"/>
</dbReference>
<dbReference type="EMBL" id="MU150328">
    <property type="protein sequence ID" value="KAF9458884.1"/>
    <property type="molecule type" value="Genomic_DNA"/>
</dbReference>
<evidence type="ECO:0000313" key="2">
    <source>
        <dbReference type="EMBL" id="KAF9458884.1"/>
    </source>
</evidence>
<accession>A0A9P5XXI7</accession>
<dbReference type="AlphaFoldDB" id="A0A9P5XXI7"/>
<gene>
    <name evidence="2" type="ORF">BDZ94DRAFT_1172700</name>
</gene>
<dbReference type="OrthoDB" id="59699at2759"/>
<dbReference type="Proteomes" id="UP000807353">
    <property type="component" value="Unassembled WGS sequence"/>
</dbReference>
<protein>
    <submittedName>
        <fullName evidence="2">GTP-binding protein</fullName>
    </submittedName>
</protein>
<proteinExistence type="predicted"/>
<keyword evidence="3" id="KW-1185">Reference proteome</keyword>